<keyword evidence="2" id="KW-1185">Reference proteome</keyword>
<evidence type="ECO:0000313" key="1">
    <source>
        <dbReference type="EMBL" id="CAB3387937.1"/>
    </source>
</evidence>
<organism evidence="1 2">
    <name type="scientific">Cloeon dipterum</name>
    <dbReference type="NCBI Taxonomy" id="197152"/>
    <lineage>
        <taxon>Eukaryota</taxon>
        <taxon>Metazoa</taxon>
        <taxon>Ecdysozoa</taxon>
        <taxon>Arthropoda</taxon>
        <taxon>Hexapoda</taxon>
        <taxon>Insecta</taxon>
        <taxon>Pterygota</taxon>
        <taxon>Palaeoptera</taxon>
        <taxon>Ephemeroptera</taxon>
        <taxon>Pisciforma</taxon>
        <taxon>Baetidae</taxon>
        <taxon>Cloeon</taxon>
    </lineage>
</organism>
<accession>A0A8S1ECG9</accession>
<name>A0A8S1ECG9_9INSE</name>
<dbReference type="EMBL" id="CADEPI010000651">
    <property type="protein sequence ID" value="CAB3387937.1"/>
    <property type="molecule type" value="Genomic_DNA"/>
</dbReference>
<evidence type="ECO:0000313" key="2">
    <source>
        <dbReference type="Proteomes" id="UP000494165"/>
    </source>
</evidence>
<reference evidence="1 2" key="1">
    <citation type="submission" date="2020-04" db="EMBL/GenBank/DDBJ databases">
        <authorList>
            <person name="Alioto T."/>
            <person name="Alioto T."/>
            <person name="Gomez Garrido J."/>
        </authorList>
    </citation>
    <scope>NUCLEOTIDE SEQUENCE [LARGE SCALE GENOMIC DNA]</scope>
</reference>
<protein>
    <submittedName>
        <fullName evidence="1">Uncharacterized protein</fullName>
    </submittedName>
</protein>
<proteinExistence type="predicted"/>
<comment type="caution">
    <text evidence="1">The sequence shown here is derived from an EMBL/GenBank/DDBJ whole genome shotgun (WGS) entry which is preliminary data.</text>
</comment>
<sequence length="108" mass="12147">MKARLSMSAPPPTASLRWTIEDNKPAFVNTGARPKLSKCIVTQACKDIRKLRQQKPPPAAQVQLATLRPPPPVVESRNSTTNYTADTLFAWMPMPSSHERLNFDDRFN</sequence>
<feature type="non-terminal residue" evidence="1">
    <location>
        <position position="108"/>
    </location>
</feature>
<gene>
    <name evidence="1" type="ORF">CLODIP_2_CD02376</name>
</gene>
<dbReference type="AlphaFoldDB" id="A0A8S1ECG9"/>
<dbReference type="Proteomes" id="UP000494165">
    <property type="component" value="Unassembled WGS sequence"/>
</dbReference>